<organism evidence="1">
    <name type="scientific">Lepeophtheirus salmonis</name>
    <name type="common">Salmon louse</name>
    <name type="synonym">Caligus salmonis</name>
    <dbReference type="NCBI Taxonomy" id="72036"/>
    <lineage>
        <taxon>Eukaryota</taxon>
        <taxon>Metazoa</taxon>
        <taxon>Ecdysozoa</taxon>
        <taxon>Arthropoda</taxon>
        <taxon>Crustacea</taxon>
        <taxon>Multicrustacea</taxon>
        <taxon>Hexanauplia</taxon>
        <taxon>Copepoda</taxon>
        <taxon>Siphonostomatoida</taxon>
        <taxon>Caligidae</taxon>
        <taxon>Lepeophtheirus</taxon>
    </lineage>
</organism>
<accession>A0A0K2UH63</accession>
<proteinExistence type="predicted"/>
<reference evidence="1" key="1">
    <citation type="submission" date="2014-05" db="EMBL/GenBank/DDBJ databases">
        <authorList>
            <person name="Chronopoulou M."/>
        </authorList>
    </citation>
    <scope>NUCLEOTIDE SEQUENCE</scope>
    <source>
        <tissue evidence="1">Whole organism</tissue>
    </source>
</reference>
<protein>
    <submittedName>
        <fullName evidence="1">Uncharacterized protein</fullName>
    </submittedName>
</protein>
<dbReference type="EMBL" id="HACA01020049">
    <property type="protein sequence ID" value="CDW37410.1"/>
    <property type="molecule type" value="Transcribed_RNA"/>
</dbReference>
<sequence length="46" mass="5532">MKKEKLLLLTHINILLNQESRTVNRKLLLFQNIFGKYTCKNLTVHY</sequence>
<evidence type="ECO:0000313" key="1">
    <source>
        <dbReference type="EMBL" id="CDW37410.1"/>
    </source>
</evidence>
<name>A0A0K2UH63_LEPSM</name>
<dbReference type="AlphaFoldDB" id="A0A0K2UH63"/>